<name>M1U2F9_9CAUD</name>
<reference evidence="1 2" key="1">
    <citation type="submission" date="2010-03" db="EMBL/GenBank/DDBJ databases">
        <title>The Genome Sequence of Cyanophage S-SSM4.</title>
        <authorList>
            <consortium name="The Broad Institute Genome Sequencing Platform"/>
            <person name="Henn M.R."/>
            <person name="Sullivan M.S."/>
            <person name="Osburne M.S."/>
            <person name="Levin J."/>
            <person name="Malboeuf C."/>
            <person name="Casali M."/>
            <person name="Russ C."/>
            <person name="Lennon N."/>
            <person name="Erlich R."/>
            <person name="Young S.K."/>
            <person name="Koehrsen M."/>
            <person name="Yandava C."/>
            <person name="Zeng Q."/>
            <person name="Alvarado L."/>
            <person name="Anderson S."/>
            <person name="Berlin A."/>
            <person name="Borenstein D."/>
            <person name="Chen Z."/>
            <person name="Engels R."/>
            <person name="Freedman E."/>
            <person name="Gellesch M."/>
            <person name="Goldberg J."/>
            <person name="Green L."/>
            <person name="Griggs A."/>
            <person name="Gujja S."/>
            <person name="Heiman D."/>
            <person name="Hepburn T."/>
            <person name="Howarth C."/>
            <person name="Jen D."/>
            <person name="Larson L."/>
            <person name="Lewis B."/>
            <person name="Mehta T."/>
            <person name="Park D."/>
            <person name="Pearson M."/>
            <person name="Roberts A."/>
            <person name="Ryan E."/>
            <person name="Saif S."/>
            <person name="Shea T."/>
            <person name="Shenoy N."/>
            <person name="Sisk P."/>
            <person name="Stolte C."/>
            <person name="Sykes S."/>
            <person name="Walk T."/>
            <person name="White J."/>
            <person name="Yu Q."/>
            <person name="Coleman M.L."/>
            <person name="Huang K.H."/>
            <person name="Weigele P.R."/>
            <person name="DeFrancesco A.S."/>
            <person name="Kern S.E."/>
            <person name="Thompson L.R."/>
            <person name="Fu R."/>
            <person name="Hombeck B."/>
            <person name="Chisholm S.W."/>
            <person name="Haas B."/>
            <person name="Nusbaum C."/>
            <person name="Galagan J."/>
            <person name="Birren B."/>
        </authorList>
    </citation>
    <scope>NUCLEOTIDE SEQUENCE [LARGE SCALE GENOMIC DNA]</scope>
    <source>
        <strain evidence="1 2">S-SSM4</strain>
    </source>
</reference>
<dbReference type="KEGG" id="vg:15013466"/>
<dbReference type="EMBL" id="HQ316583">
    <property type="protein sequence ID" value="AGG54108.1"/>
    <property type="molecule type" value="Genomic_DNA"/>
</dbReference>
<dbReference type="OrthoDB" id="27926at10239"/>
<sequence length="78" mass="9259">MNDQKFQAAYSHMLRSYSFGRHFWLDEDNQFCSCPTFNDGNPDLDHIDFVSDWTDLDDVNLDQLFFIHAHLIKHHGNN</sequence>
<dbReference type="GeneID" id="15013466"/>
<dbReference type="RefSeq" id="YP_007677233.1">
    <property type="nucleotide sequence ID" value="NC_020875.1"/>
</dbReference>
<keyword evidence="2" id="KW-1185">Reference proteome</keyword>
<proteinExistence type="predicted"/>
<protein>
    <submittedName>
        <fullName evidence="1">Uncharacterized protein</fullName>
    </submittedName>
</protein>
<accession>M1U2F9</accession>
<dbReference type="Proteomes" id="UP000203282">
    <property type="component" value="Segment"/>
</dbReference>
<evidence type="ECO:0000313" key="1">
    <source>
        <dbReference type="EMBL" id="AGG54108.1"/>
    </source>
</evidence>
<organism evidence="1 2">
    <name type="scientific">Synechococcus phage S-SSM4</name>
    <dbReference type="NCBI Taxonomy" id="536466"/>
    <lineage>
        <taxon>Viruses</taxon>
        <taxon>Duplodnaviria</taxon>
        <taxon>Heunggongvirae</taxon>
        <taxon>Uroviricota</taxon>
        <taxon>Caudoviricetes</taxon>
        <taxon>Pantevenvirales</taxon>
        <taxon>Kyanoviridae</taxon>
        <taxon>Greenvirus</taxon>
        <taxon>Greenvirus ssm4</taxon>
    </lineage>
</organism>
<gene>
    <name evidence="1" type="ORF">CYXG_00044</name>
</gene>
<evidence type="ECO:0000313" key="2">
    <source>
        <dbReference type="Proteomes" id="UP000203282"/>
    </source>
</evidence>